<protein>
    <recommendedName>
        <fullName evidence="2">GHMP kinase N-terminal domain-containing protein</fullName>
    </recommendedName>
</protein>
<comment type="caution">
    <text evidence="3">The sequence shown here is derived from an EMBL/GenBank/DDBJ whole genome shotgun (WGS) entry which is preliminary data.</text>
</comment>
<keyword evidence="1" id="KW-0808">Transferase</keyword>
<proteinExistence type="predicted"/>
<keyword evidence="1" id="KW-0418">Kinase</keyword>
<reference evidence="3 4" key="1">
    <citation type="journal article" date="2015" name="Nature">
        <title>rRNA introns, odd ribosomes, and small enigmatic genomes across a large radiation of phyla.</title>
        <authorList>
            <person name="Brown C.T."/>
            <person name="Hug L.A."/>
            <person name="Thomas B.C."/>
            <person name="Sharon I."/>
            <person name="Castelle C.J."/>
            <person name="Singh A."/>
            <person name="Wilkins M.J."/>
            <person name="Williams K.H."/>
            <person name="Banfield J.F."/>
        </authorList>
    </citation>
    <scope>NUCLEOTIDE SEQUENCE [LARGE SCALE GENOMIC DNA]</scope>
</reference>
<dbReference type="Proteomes" id="UP000034607">
    <property type="component" value="Unassembled WGS sequence"/>
</dbReference>
<sequence>MSSYKLETFKVGTVHNPIGKSLGLIQKQYELVTIQFPFRLGAMTLDASRIAPNNSLVFEAGQISFSVDICKVIVVKVRDDEKIVISKRTSRPSLVTHTVKIMQAALNVKNGFDVDIDDKLDLRHTGLGSSGSIIAGTAAAINEIYGKPINNLDLAQYCIHNYGEEIEGESETLAVVQSVGGSSICGFIDGGLVIVTGKATPIFSCNLDQKLVVSIGIPKDYVPRDAKAMMQAELENMEGFENTGKNHAPEIAYRLVHEVLPGLVNGDLKPCKKLIFDYRWDMGSIKSCSFVYPRMIEIAENLRDFKDDERIQIIAPSSVGPAFFALSYCSDYVKDRFNKLGLKTIEAKIHNSSYTRVNYL</sequence>
<evidence type="ECO:0000313" key="3">
    <source>
        <dbReference type="EMBL" id="KKU56417.1"/>
    </source>
</evidence>
<dbReference type="InterPro" id="IPR020568">
    <property type="entry name" value="Ribosomal_Su5_D2-typ_SF"/>
</dbReference>
<accession>A0A0G1RH66</accession>
<evidence type="ECO:0000259" key="2">
    <source>
        <dbReference type="Pfam" id="PF00288"/>
    </source>
</evidence>
<dbReference type="AlphaFoldDB" id="A0A0G1RH66"/>
<dbReference type="InterPro" id="IPR014721">
    <property type="entry name" value="Ribsml_uS5_D2-typ_fold_subgr"/>
</dbReference>
<organism evidence="3 4">
    <name type="scientific">Candidatus Amesbacteria bacterium GW2011_GWA2_47_11</name>
    <dbReference type="NCBI Taxonomy" id="1618357"/>
    <lineage>
        <taxon>Bacteria</taxon>
        <taxon>Candidatus Amesiibacteriota</taxon>
    </lineage>
</organism>
<dbReference type="SUPFAM" id="SSF54211">
    <property type="entry name" value="Ribosomal protein S5 domain 2-like"/>
    <property type="match status" value="1"/>
</dbReference>
<gene>
    <name evidence="3" type="ORF">UX78_C0009G0029</name>
</gene>
<dbReference type="Gene3D" id="3.30.230.10">
    <property type="match status" value="1"/>
</dbReference>
<dbReference type="GO" id="GO:0005524">
    <property type="term" value="F:ATP binding"/>
    <property type="evidence" value="ECO:0007669"/>
    <property type="project" value="InterPro"/>
</dbReference>
<dbReference type="GO" id="GO:0016301">
    <property type="term" value="F:kinase activity"/>
    <property type="evidence" value="ECO:0007669"/>
    <property type="project" value="UniProtKB-KW"/>
</dbReference>
<dbReference type="InterPro" id="IPR006204">
    <property type="entry name" value="GHMP_kinase_N_dom"/>
</dbReference>
<evidence type="ECO:0000256" key="1">
    <source>
        <dbReference type="ARBA" id="ARBA00022777"/>
    </source>
</evidence>
<dbReference type="EMBL" id="LCNM01000009">
    <property type="protein sequence ID" value="KKU56417.1"/>
    <property type="molecule type" value="Genomic_DNA"/>
</dbReference>
<feature type="domain" description="GHMP kinase N-terminal" evidence="2">
    <location>
        <begin position="94"/>
        <end position="159"/>
    </location>
</feature>
<evidence type="ECO:0000313" key="4">
    <source>
        <dbReference type="Proteomes" id="UP000034607"/>
    </source>
</evidence>
<name>A0A0G1RH66_9BACT</name>
<dbReference type="Pfam" id="PF00288">
    <property type="entry name" value="GHMP_kinases_N"/>
    <property type="match status" value="1"/>
</dbReference>